<dbReference type="EMBL" id="KZ819333">
    <property type="protein sequence ID" value="PWN18944.1"/>
    <property type="molecule type" value="Genomic_DNA"/>
</dbReference>
<feature type="compositionally biased region" description="Basic and acidic residues" evidence="1">
    <location>
        <begin position="87"/>
        <end position="96"/>
    </location>
</feature>
<feature type="compositionally biased region" description="Low complexity" evidence="1">
    <location>
        <begin position="469"/>
        <end position="497"/>
    </location>
</feature>
<feature type="compositionally biased region" description="Basic and acidic residues" evidence="1">
    <location>
        <begin position="276"/>
        <end position="293"/>
    </location>
</feature>
<organism evidence="2 3">
    <name type="scientific">Pseudomicrostroma glucosiphilum</name>
    <dbReference type="NCBI Taxonomy" id="1684307"/>
    <lineage>
        <taxon>Eukaryota</taxon>
        <taxon>Fungi</taxon>
        <taxon>Dikarya</taxon>
        <taxon>Basidiomycota</taxon>
        <taxon>Ustilaginomycotina</taxon>
        <taxon>Exobasidiomycetes</taxon>
        <taxon>Microstromatales</taxon>
        <taxon>Microstromatales incertae sedis</taxon>
        <taxon>Pseudomicrostroma</taxon>
    </lineage>
</organism>
<feature type="region of interest" description="Disordered" evidence="1">
    <location>
        <begin position="119"/>
        <end position="241"/>
    </location>
</feature>
<feature type="compositionally biased region" description="Low complexity" evidence="1">
    <location>
        <begin position="57"/>
        <end position="66"/>
    </location>
</feature>
<proteinExistence type="predicted"/>
<protein>
    <submittedName>
        <fullName evidence="2">Uncharacterized protein</fullName>
    </submittedName>
</protein>
<evidence type="ECO:0000313" key="3">
    <source>
        <dbReference type="Proteomes" id="UP000245942"/>
    </source>
</evidence>
<name>A0A316U2A3_9BASI</name>
<dbReference type="GeneID" id="37016224"/>
<feature type="compositionally biased region" description="Basic and acidic residues" evidence="1">
    <location>
        <begin position="226"/>
        <end position="241"/>
    </location>
</feature>
<feature type="region of interest" description="Disordered" evidence="1">
    <location>
        <begin position="43"/>
        <end position="96"/>
    </location>
</feature>
<gene>
    <name evidence="2" type="ORF">BCV69DRAFT_300734</name>
</gene>
<feature type="compositionally biased region" description="Polar residues" evidence="1">
    <location>
        <begin position="191"/>
        <end position="211"/>
    </location>
</feature>
<feature type="compositionally biased region" description="Low complexity" evidence="1">
    <location>
        <begin position="628"/>
        <end position="641"/>
    </location>
</feature>
<sequence>MATTETPVAITATATEAVAQPDTTPIVPADKAVETPLAVTVEAPADSAVATEKPADETAIAEPATTTEEDVKPTEEAAAATAAAPSTEKDAAVREEKKTGFLTSLRKGLNVALVPKPSLDSATDAKNKKEEAQQAETIPETTGEDAVEGAEGIPSEPAPAATATDSTAPPPVRRTSFAAFKHRVSHGFGTPSASPSATPTKKGATNTTVALTASPPASPRKSTSAKLHELAESAADKAEETAAHIKHNIEAVAAKITEDSAKPEEGTTKAPGTAHKKVEPFKGLGKKLEEAFHKKPSASKPAATEAEAVATQESADAAPVVAEAADTEATTDKAPEAAADEDAEALNAAASKTEGEASQPAKSEKRFLGLKKRFSISVQSKGGDKSAATSGDEGKDAAVITKEASSAEPVVETAANDAAPSGSEPAIQDAPKETPPVAQRRTSIFSALVNGKSKTATSPAAVAKADPLETAVEAAATEEATTEAVPAEAAAPTTPEPAVKELESAPASPAKGSKKASGPSSFGLDKLNKMANKILDKGKDKANKNRLSVDSHQAKKDKEAEATPVTPTEQAEEKIEASVAATEAPVAAPALPVEAVAVPSIAIEGEDEAAKPAEVKVEEKAEEKVEAEPVAAAAAAEVAPVVEEKKE</sequence>
<feature type="compositionally biased region" description="Low complexity" evidence="1">
    <location>
        <begin position="76"/>
        <end position="86"/>
    </location>
</feature>
<feature type="compositionally biased region" description="Basic and acidic residues" evidence="1">
    <location>
        <begin position="534"/>
        <end position="561"/>
    </location>
</feature>
<dbReference type="RefSeq" id="XP_025346104.1">
    <property type="nucleotide sequence ID" value="XM_025494490.1"/>
</dbReference>
<feature type="compositionally biased region" description="Basic and acidic residues" evidence="1">
    <location>
        <begin position="256"/>
        <end position="267"/>
    </location>
</feature>
<keyword evidence="3" id="KW-1185">Reference proteome</keyword>
<dbReference type="Proteomes" id="UP000245942">
    <property type="component" value="Unassembled WGS sequence"/>
</dbReference>
<dbReference type="STRING" id="1684307.A0A316U2A3"/>
<feature type="region of interest" description="Disordered" evidence="1">
    <location>
        <begin position="623"/>
        <end position="647"/>
    </location>
</feature>
<feature type="compositionally biased region" description="Low complexity" evidence="1">
    <location>
        <begin position="504"/>
        <end position="521"/>
    </location>
</feature>
<accession>A0A316U2A3</accession>
<evidence type="ECO:0000256" key="1">
    <source>
        <dbReference type="SAM" id="MobiDB-lite"/>
    </source>
</evidence>
<feature type="compositionally biased region" description="Basic and acidic residues" evidence="1">
    <location>
        <begin position="123"/>
        <end position="132"/>
    </location>
</feature>
<feature type="region of interest" description="Disordered" evidence="1">
    <location>
        <begin position="256"/>
        <end position="580"/>
    </location>
</feature>
<feature type="compositionally biased region" description="Low complexity" evidence="1">
    <location>
        <begin position="298"/>
        <end position="328"/>
    </location>
</feature>
<dbReference type="AlphaFoldDB" id="A0A316U2A3"/>
<evidence type="ECO:0000313" key="2">
    <source>
        <dbReference type="EMBL" id="PWN18944.1"/>
    </source>
</evidence>
<reference evidence="2 3" key="1">
    <citation type="journal article" date="2018" name="Mol. Biol. Evol.">
        <title>Broad Genomic Sampling Reveals a Smut Pathogenic Ancestry of the Fungal Clade Ustilaginomycotina.</title>
        <authorList>
            <person name="Kijpornyongpan T."/>
            <person name="Mondo S.J."/>
            <person name="Barry K."/>
            <person name="Sandor L."/>
            <person name="Lee J."/>
            <person name="Lipzen A."/>
            <person name="Pangilinan J."/>
            <person name="LaButti K."/>
            <person name="Hainaut M."/>
            <person name="Henrissat B."/>
            <person name="Grigoriev I.V."/>
            <person name="Spatafora J.W."/>
            <person name="Aime M.C."/>
        </authorList>
    </citation>
    <scope>NUCLEOTIDE SEQUENCE [LARGE SCALE GENOMIC DNA]</scope>
    <source>
        <strain evidence="2 3">MCA 4718</strain>
    </source>
</reference>
<feature type="compositionally biased region" description="Low complexity" evidence="1">
    <location>
        <begin position="158"/>
        <end position="167"/>
    </location>
</feature>